<feature type="signal peptide" evidence="11">
    <location>
        <begin position="1"/>
        <end position="18"/>
    </location>
</feature>
<dbReference type="PRINTS" id="PR02084">
    <property type="entry name" value="GOLM1CASC4"/>
</dbReference>
<dbReference type="PANTHER" id="PTHR15896:SF7">
    <property type="entry name" value="PROTEIN GOLM2"/>
    <property type="match status" value="1"/>
</dbReference>
<dbReference type="PANTHER" id="PTHR15896">
    <property type="entry name" value="GOLGI PHOSPHOPROTEIN 2/GP73-RELATED"/>
    <property type="match status" value="1"/>
</dbReference>
<dbReference type="AlphaFoldDB" id="A0A7K4KGA9"/>
<keyword evidence="13" id="KW-1185">Reference proteome</keyword>
<organism evidence="12 13">
    <name type="scientific">Crypturellus soui</name>
    <dbReference type="NCBI Taxonomy" id="458187"/>
    <lineage>
        <taxon>Eukaryota</taxon>
        <taxon>Metazoa</taxon>
        <taxon>Chordata</taxon>
        <taxon>Craniata</taxon>
        <taxon>Vertebrata</taxon>
        <taxon>Euteleostomi</taxon>
        <taxon>Archelosauria</taxon>
        <taxon>Archosauria</taxon>
        <taxon>Dinosauria</taxon>
        <taxon>Saurischia</taxon>
        <taxon>Theropoda</taxon>
        <taxon>Coelurosauria</taxon>
        <taxon>Aves</taxon>
        <taxon>Palaeognathae</taxon>
        <taxon>Tinamiformes</taxon>
        <taxon>Tinamidae</taxon>
        <taxon>Crypturellus</taxon>
    </lineage>
</organism>
<comment type="similarity">
    <text evidence="2">Belongs to the GOLM family.</text>
</comment>
<gene>
    <name evidence="12" type="primary">Casc4_1</name>
    <name evidence="12" type="ORF">CRYSOU_R15763</name>
</gene>
<evidence type="ECO:0000256" key="1">
    <source>
        <dbReference type="ARBA" id="ARBA00004606"/>
    </source>
</evidence>
<keyword evidence="7 10" id="KW-0175">Coiled coil</keyword>
<evidence type="ECO:0000313" key="12">
    <source>
        <dbReference type="EMBL" id="NWI15212.1"/>
    </source>
</evidence>
<comment type="caution">
    <text evidence="12">The sequence shown here is derived from an EMBL/GenBank/DDBJ whole genome shotgun (WGS) entry which is preliminary data.</text>
</comment>
<protein>
    <recommendedName>
        <fullName evidence="3">Protein GOLM2</fullName>
    </recommendedName>
    <alternativeName>
        <fullName evidence="9">Golgi membrane protein 2</fullName>
    </alternativeName>
</protein>
<keyword evidence="11" id="KW-0732">Signal</keyword>
<evidence type="ECO:0000256" key="6">
    <source>
        <dbReference type="ARBA" id="ARBA00022989"/>
    </source>
</evidence>
<keyword evidence="5" id="KW-0735">Signal-anchor</keyword>
<reference evidence="12 13" key="1">
    <citation type="submission" date="2019-09" db="EMBL/GenBank/DDBJ databases">
        <title>Bird 10,000 Genomes (B10K) Project - Family phase.</title>
        <authorList>
            <person name="Zhang G."/>
        </authorList>
    </citation>
    <scope>NUCLEOTIDE SEQUENCE [LARGE SCALE GENOMIC DNA]</scope>
    <source>
        <strain evidence="12">B10K-MSB-42743</strain>
        <tissue evidence="12">Heart</tissue>
    </source>
</reference>
<feature type="chain" id="PRO_5029519186" description="Protein GOLM2" evidence="11">
    <location>
        <begin position="19"/>
        <end position="91"/>
    </location>
</feature>
<sequence>ALLVLVAVLAFNCWSGSSRQALLQEELAELQGQAQRGEAARGRLEKRNAELLGKVEAQRQQLEHKEAECGQLGGQLRAREGQARRCEESKV</sequence>
<feature type="non-terminal residue" evidence="12">
    <location>
        <position position="91"/>
    </location>
</feature>
<dbReference type="InterPro" id="IPR026139">
    <property type="entry name" value="GOLM1/CASC4"/>
</dbReference>
<evidence type="ECO:0000256" key="4">
    <source>
        <dbReference type="ARBA" id="ARBA00022692"/>
    </source>
</evidence>
<evidence type="ECO:0000256" key="7">
    <source>
        <dbReference type="ARBA" id="ARBA00023054"/>
    </source>
</evidence>
<evidence type="ECO:0000256" key="8">
    <source>
        <dbReference type="ARBA" id="ARBA00023136"/>
    </source>
</evidence>
<feature type="non-terminal residue" evidence="12">
    <location>
        <position position="1"/>
    </location>
</feature>
<evidence type="ECO:0000256" key="10">
    <source>
        <dbReference type="SAM" id="Coils"/>
    </source>
</evidence>
<dbReference type="SUPFAM" id="SSF90257">
    <property type="entry name" value="Myosin rod fragments"/>
    <property type="match status" value="1"/>
</dbReference>
<dbReference type="OrthoDB" id="10072022at2759"/>
<evidence type="ECO:0000256" key="9">
    <source>
        <dbReference type="ARBA" id="ARBA00030486"/>
    </source>
</evidence>
<evidence type="ECO:0000256" key="11">
    <source>
        <dbReference type="SAM" id="SignalP"/>
    </source>
</evidence>
<dbReference type="GO" id="GO:0016020">
    <property type="term" value="C:membrane"/>
    <property type="evidence" value="ECO:0007669"/>
    <property type="project" value="UniProtKB-SubCell"/>
</dbReference>
<keyword evidence="8" id="KW-0472">Membrane</keyword>
<accession>A0A7K4KGA9</accession>
<evidence type="ECO:0000256" key="5">
    <source>
        <dbReference type="ARBA" id="ARBA00022968"/>
    </source>
</evidence>
<keyword evidence="6" id="KW-1133">Transmembrane helix</keyword>
<dbReference type="Proteomes" id="UP000545332">
    <property type="component" value="Unassembled WGS sequence"/>
</dbReference>
<comment type="subcellular location">
    <subcellularLocation>
        <location evidence="1">Membrane</location>
        <topology evidence="1">Single-pass type II membrane protein</topology>
    </subcellularLocation>
</comment>
<feature type="coiled-coil region" evidence="10">
    <location>
        <begin position="20"/>
        <end position="68"/>
    </location>
</feature>
<evidence type="ECO:0000256" key="2">
    <source>
        <dbReference type="ARBA" id="ARBA00007474"/>
    </source>
</evidence>
<proteinExistence type="inferred from homology"/>
<keyword evidence="4" id="KW-0812">Transmembrane</keyword>
<dbReference type="EMBL" id="VWPX01010906">
    <property type="protein sequence ID" value="NWI15212.1"/>
    <property type="molecule type" value="Genomic_DNA"/>
</dbReference>
<evidence type="ECO:0000256" key="3">
    <source>
        <dbReference type="ARBA" id="ARBA00016211"/>
    </source>
</evidence>
<evidence type="ECO:0000313" key="13">
    <source>
        <dbReference type="Proteomes" id="UP000545332"/>
    </source>
</evidence>
<name>A0A7K4KGA9_9AVES</name>